<feature type="region of interest" description="Disordered" evidence="1">
    <location>
        <begin position="136"/>
        <end position="156"/>
    </location>
</feature>
<evidence type="ECO:0000313" key="2">
    <source>
        <dbReference type="EMBL" id="PPR90359.1"/>
    </source>
</evidence>
<dbReference type="EMBL" id="KZ667647">
    <property type="protein sequence ID" value="PPR90359.1"/>
    <property type="molecule type" value="Genomic_DNA"/>
</dbReference>
<proteinExistence type="predicted"/>
<sequence>MIVSNREDHCDTLLGKVSNKFQGSWIEIKQLEDNFSELDEHAIVLEKEQYAWAFILSLGLPVLVTLYRECEATKWVKMSINGGGKIFHCHHKTLKHCTSLICVGKAMKPEYIPWFKHHGKPYLLPIEARSEKIHLKRPQQLPQNPRSKLHSVTGSSSASTQQGAQMFAPHFGQFPPYFPVPFTNPIYFTQAPYNKPP</sequence>
<evidence type="ECO:0000313" key="3">
    <source>
        <dbReference type="Proteomes" id="UP000239757"/>
    </source>
</evidence>
<name>A0A2P5WGY3_GOSBA</name>
<gene>
    <name evidence="2" type="ORF">GOBAR_AA30327</name>
</gene>
<evidence type="ECO:0000256" key="1">
    <source>
        <dbReference type="SAM" id="MobiDB-lite"/>
    </source>
</evidence>
<reference evidence="2 3" key="1">
    <citation type="submission" date="2015-01" db="EMBL/GenBank/DDBJ databases">
        <title>Genome of allotetraploid Gossypium barbadense reveals genomic plasticity and fiber elongation in cotton evolution.</title>
        <authorList>
            <person name="Chen X."/>
            <person name="Liu X."/>
            <person name="Zhao B."/>
            <person name="Zheng H."/>
            <person name="Hu Y."/>
            <person name="Lu G."/>
            <person name="Yang C."/>
            <person name="Chen J."/>
            <person name="Shan C."/>
            <person name="Zhang L."/>
            <person name="Zhou Y."/>
            <person name="Wang L."/>
            <person name="Guo W."/>
            <person name="Bai Y."/>
            <person name="Ruan J."/>
            <person name="Shangguan X."/>
            <person name="Mao Y."/>
            <person name="Jiang J."/>
            <person name="Zhu Y."/>
            <person name="Lei J."/>
            <person name="Kang H."/>
            <person name="Chen S."/>
            <person name="He X."/>
            <person name="Wang R."/>
            <person name="Wang Y."/>
            <person name="Chen J."/>
            <person name="Wang L."/>
            <person name="Yu S."/>
            <person name="Wang B."/>
            <person name="Wei J."/>
            <person name="Song S."/>
            <person name="Lu X."/>
            <person name="Gao Z."/>
            <person name="Gu W."/>
            <person name="Deng X."/>
            <person name="Ma D."/>
            <person name="Wang S."/>
            <person name="Liang W."/>
            <person name="Fang L."/>
            <person name="Cai C."/>
            <person name="Zhu X."/>
            <person name="Zhou B."/>
            <person name="Zhang Y."/>
            <person name="Chen Z."/>
            <person name="Xu S."/>
            <person name="Zhu R."/>
            <person name="Wang S."/>
            <person name="Zhang T."/>
            <person name="Zhao G."/>
        </authorList>
    </citation>
    <scope>NUCLEOTIDE SEQUENCE [LARGE SCALE GENOMIC DNA]</scope>
    <source>
        <strain evidence="3">cv. Xinhai21</strain>
        <tissue evidence="2">Leaf</tissue>
    </source>
</reference>
<dbReference type="OrthoDB" id="970874at2759"/>
<dbReference type="AlphaFoldDB" id="A0A2P5WGY3"/>
<protein>
    <submittedName>
        <fullName evidence="2">Uncharacterized protein</fullName>
    </submittedName>
</protein>
<accession>A0A2P5WGY3</accession>
<dbReference type="Proteomes" id="UP000239757">
    <property type="component" value="Unassembled WGS sequence"/>
</dbReference>
<feature type="compositionally biased region" description="Polar residues" evidence="1">
    <location>
        <begin position="140"/>
        <end position="152"/>
    </location>
</feature>
<organism evidence="2 3">
    <name type="scientific">Gossypium barbadense</name>
    <name type="common">Sea Island cotton</name>
    <name type="synonym">Hibiscus barbadensis</name>
    <dbReference type="NCBI Taxonomy" id="3634"/>
    <lineage>
        <taxon>Eukaryota</taxon>
        <taxon>Viridiplantae</taxon>
        <taxon>Streptophyta</taxon>
        <taxon>Embryophyta</taxon>
        <taxon>Tracheophyta</taxon>
        <taxon>Spermatophyta</taxon>
        <taxon>Magnoliopsida</taxon>
        <taxon>eudicotyledons</taxon>
        <taxon>Gunneridae</taxon>
        <taxon>Pentapetalae</taxon>
        <taxon>rosids</taxon>
        <taxon>malvids</taxon>
        <taxon>Malvales</taxon>
        <taxon>Malvaceae</taxon>
        <taxon>Malvoideae</taxon>
        <taxon>Gossypium</taxon>
    </lineage>
</organism>